<organism evidence="2 3">
    <name type="scientific">Hermanssonia centrifuga</name>
    <dbReference type="NCBI Taxonomy" id="98765"/>
    <lineage>
        <taxon>Eukaryota</taxon>
        <taxon>Fungi</taxon>
        <taxon>Dikarya</taxon>
        <taxon>Basidiomycota</taxon>
        <taxon>Agaricomycotina</taxon>
        <taxon>Agaricomycetes</taxon>
        <taxon>Polyporales</taxon>
        <taxon>Meruliaceae</taxon>
        <taxon>Hermanssonia</taxon>
    </lineage>
</organism>
<evidence type="ECO:0000313" key="3">
    <source>
        <dbReference type="Proteomes" id="UP000186601"/>
    </source>
</evidence>
<proteinExistence type="predicted"/>
<dbReference type="InterPro" id="IPR036298">
    <property type="entry name" value="Chalcone_isomerase_sf"/>
</dbReference>
<dbReference type="GO" id="GO:0016872">
    <property type="term" value="F:intramolecular lyase activity"/>
    <property type="evidence" value="ECO:0007669"/>
    <property type="project" value="InterPro"/>
</dbReference>
<dbReference type="PANTHER" id="PTHR47284:SF3">
    <property type="entry name" value="FATTY-ACID-BINDING PROTEIN 2"/>
    <property type="match status" value="1"/>
</dbReference>
<dbReference type="OrthoDB" id="18193at2759"/>
<dbReference type="InterPro" id="IPR016088">
    <property type="entry name" value="Chalcone_isomerase_3-sand"/>
</dbReference>
<sequence length="269" mass="29761">MFQFAAFRTFRSSCRGFSVSATRCRSYGQSSHALRSSLRPFLWGSAIAASAVTALQSAIHLDAEVPEPVNEIADPATSISFPKTLRIPSKTPLPTFTLVGVGVRTVSFLGIKVYSVGFYADLDNPKLNIPKTASPDEKIEHIVRNSACVFRIIPTRSTSYGHLRDGFMRAIQARLLLCKQRGQLTPDEENGVQSPLRKFKSMFPNIPLAKHTPLDILVTAPDQSQPRNLIVRDLGSVQNDWLAREFVLAYFEGDGISPPLVERVTDNDE</sequence>
<dbReference type="EMBL" id="MLYV02000643">
    <property type="protein sequence ID" value="PSR80740.1"/>
    <property type="molecule type" value="Genomic_DNA"/>
</dbReference>
<dbReference type="Pfam" id="PF16035">
    <property type="entry name" value="Chalcone_2"/>
    <property type="match status" value="2"/>
</dbReference>
<comment type="caution">
    <text evidence="2">The sequence shown here is derived from an EMBL/GenBank/DDBJ whole genome shotgun (WGS) entry which is preliminary data.</text>
</comment>
<protein>
    <recommendedName>
        <fullName evidence="1">Chalcone isomerase domain-containing protein</fullName>
    </recommendedName>
</protein>
<gene>
    <name evidence="2" type="ORF">PHLCEN_2v6656</name>
</gene>
<evidence type="ECO:0000313" key="2">
    <source>
        <dbReference type="EMBL" id="PSR80740.1"/>
    </source>
</evidence>
<dbReference type="Gene3D" id="3.50.70.10">
    <property type="match status" value="1"/>
</dbReference>
<dbReference type="STRING" id="98765.A0A2R6NYW9"/>
<name>A0A2R6NYW9_9APHY</name>
<dbReference type="SUPFAM" id="SSF54626">
    <property type="entry name" value="Chalcone isomerase"/>
    <property type="match status" value="1"/>
</dbReference>
<accession>A0A2R6NYW9</accession>
<dbReference type="Proteomes" id="UP000186601">
    <property type="component" value="Unassembled WGS sequence"/>
</dbReference>
<dbReference type="InterPro" id="IPR016087">
    <property type="entry name" value="Chalcone_isomerase"/>
</dbReference>
<reference evidence="2 3" key="1">
    <citation type="submission" date="2018-02" db="EMBL/GenBank/DDBJ databases">
        <title>Genome sequence of the basidiomycete white-rot fungus Phlebia centrifuga.</title>
        <authorList>
            <person name="Granchi Z."/>
            <person name="Peng M."/>
            <person name="de Vries R.P."/>
            <person name="Hilden K."/>
            <person name="Makela M.R."/>
            <person name="Grigoriev I."/>
            <person name="Riley R."/>
        </authorList>
    </citation>
    <scope>NUCLEOTIDE SEQUENCE [LARGE SCALE GENOMIC DNA]</scope>
    <source>
        <strain evidence="2 3">FBCC195</strain>
    </source>
</reference>
<dbReference type="PANTHER" id="PTHR47284">
    <property type="entry name" value="FATTY-ACID-BINDING PROTEIN 2"/>
    <property type="match status" value="1"/>
</dbReference>
<dbReference type="AlphaFoldDB" id="A0A2R6NYW9"/>
<feature type="domain" description="Chalcone isomerase" evidence="1">
    <location>
        <begin position="95"/>
        <end position="124"/>
    </location>
</feature>
<keyword evidence="3" id="KW-1185">Reference proteome</keyword>
<feature type="domain" description="Chalcone isomerase" evidence="1">
    <location>
        <begin position="141"/>
        <end position="259"/>
    </location>
</feature>
<evidence type="ECO:0000259" key="1">
    <source>
        <dbReference type="Pfam" id="PF16035"/>
    </source>
</evidence>